<sequence>MHKRTSEAYKYKSPEQLAGLKQRVVKLQLAGFSGPLVFTNVENVLDEIRILLTADDKVSGEIEMEPGEEIVLKIDTMTLQEIDDLPEFQGY</sequence>
<proteinExistence type="predicted"/>
<dbReference type="EMBL" id="LAZR01025813">
    <property type="protein sequence ID" value="KKL70725.1"/>
    <property type="molecule type" value="Genomic_DNA"/>
</dbReference>
<dbReference type="AlphaFoldDB" id="A0A0F9GMQ0"/>
<comment type="caution">
    <text evidence="1">The sequence shown here is derived from an EMBL/GenBank/DDBJ whole genome shotgun (WGS) entry which is preliminary data.</text>
</comment>
<evidence type="ECO:0000313" key="1">
    <source>
        <dbReference type="EMBL" id="KKL70725.1"/>
    </source>
</evidence>
<reference evidence="1" key="1">
    <citation type="journal article" date="2015" name="Nature">
        <title>Complex archaea that bridge the gap between prokaryotes and eukaryotes.</title>
        <authorList>
            <person name="Spang A."/>
            <person name="Saw J.H."/>
            <person name="Jorgensen S.L."/>
            <person name="Zaremba-Niedzwiedzka K."/>
            <person name="Martijn J."/>
            <person name="Lind A.E."/>
            <person name="van Eijk R."/>
            <person name="Schleper C."/>
            <person name="Guy L."/>
            <person name="Ettema T.J."/>
        </authorList>
    </citation>
    <scope>NUCLEOTIDE SEQUENCE</scope>
</reference>
<name>A0A0F9GMQ0_9ZZZZ</name>
<protein>
    <submittedName>
        <fullName evidence="1">Uncharacterized protein</fullName>
    </submittedName>
</protein>
<accession>A0A0F9GMQ0</accession>
<gene>
    <name evidence="1" type="ORF">LCGC14_2102030</name>
</gene>
<organism evidence="1">
    <name type="scientific">marine sediment metagenome</name>
    <dbReference type="NCBI Taxonomy" id="412755"/>
    <lineage>
        <taxon>unclassified sequences</taxon>
        <taxon>metagenomes</taxon>
        <taxon>ecological metagenomes</taxon>
    </lineage>
</organism>